<dbReference type="PANTHER" id="PTHR43095">
    <property type="entry name" value="SUGAR KINASE"/>
    <property type="match status" value="1"/>
</dbReference>
<feature type="domain" description="Carbohydrate kinase FGGY C-terminal" evidence="4">
    <location>
        <begin position="252"/>
        <end position="439"/>
    </location>
</feature>
<dbReference type="EMBL" id="SGWV01000008">
    <property type="protein sequence ID" value="RZS56975.1"/>
    <property type="molecule type" value="Genomic_DNA"/>
</dbReference>
<evidence type="ECO:0000256" key="3">
    <source>
        <dbReference type="ARBA" id="ARBA00022777"/>
    </source>
</evidence>
<evidence type="ECO:0000313" key="5">
    <source>
        <dbReference type="EMBL" id="RZS56975.1"/>
    </source>
</evidence>
<organism evidence="5 6">
    <name type="scientific">Sphaerotilus mobilis</name>
    <dbReference type="NCBI Taxonomy" id="47994"/>
    <lineage>
        <taxon>Bacteria</taxon>
        <taxon>Pseudomonadati</taxon>
        <taxon>Pseudomonadota</taxon>
        <taxon>Betaproteobacteria</taxon>
        <taxon>Burkholderiales</taxon>
        <taxon>Sphaerotilaceae</taxon>
        <taxon>Sphaerotilus</taxon>
    </lineage>
</organism>
<reference evidence="5 6" key="1">
    <citation type="submission" date="2019-02" db="EMBL/GenBank/DDBJ databases">
        <title>Genomic Encyclopedia of Type Strains, Phase IV (KMG-IV): sequencing the most valuable type-strain genomes for metagenomic binning, comparative biology and taxonomic classification.</title>
        <authorList>
            <person name="Goeker M."/>
        </authorList>
    </citation>
    <scope>NUCLEOTIDE SEQUENCE [LARGE SCALE GENOMIC DNA]</scope>
    <source>
        <strain evidence="5 6">DSM 10617</strain>
    </source>
</reference>
<dbReference type="InterPro" id="IPR050406">
    <property type="entry name" value="FGGY_Carb_Kinase"/>
</dbReference>
<dbReference type="CDD" id="cd07772">
    <property type="entry name" value="ASKHA_NBD_FGGY_NaCK-like"/>
    <property type="match status" value="1"/>
</dbReference>
<keyword evidence="2" id="KW-0808">Transferase</keyword>
<comment type="caution">
    <text evidence="5">The sequence shown here is derived from an EMBL/GenBank/DDBJ whole genome shotgun (WGS) entry which is preliminary data.</text>
</comment>
<dbReference type="Proteomes" id="UP000293433">
    <property type="component" value="Unassembled WGS sequence"/>
</dbReference>
<evidence type="ECO:0000313" key="6">
    <source>
        <dbReference type="Proteomes" id="UP000293433"/>
    </source>
</evidence>
<dbReference type="GO" id="GO:0016301">
    <property type="term" value="F:kinase activity"/>
    <property type="evidence" value="ECO:0007669"/>
    <property type="project" value="UniProtKB-KW"/>
</dbReference>
<evidence type="ECO:0000256" key="1">
    <source>
        <dbReference type="ARBA" id="ARBA00009156"/>
    </source>
</evidence>
<dbReference type="SUPFAM" id="SSF53067">
    <property type="entry name" value="Actin-like ATPase domain"/>
    <property type="match status" value="1"/>
</dbReference>
<dbReference type="OrthoDB" id="9799608at2"/>
<protein>
    <submittedName>
        <fullName evidence="5">Sugar (Pentulose or hexulose) kinase</fullName>
    </submittedName>
</protein>
<evidence type="ECO:0000256" key="2">
    <source>
        <dbReference type="ARBA" id="ARBA00022679"/>
    </source>
</evidence>
<dbReference type="Gene3D" id="3.30.420.40">
    <property type="match status" value="2"/>
</dbReference>
<dbReference type="RefSeq" id="WP_130481392.1">
    <property type="nucleotide sequence ID" value="NZ_SGWV01000008.1"/>
</dbReference>
<keyword evidence="6" id="KW-1185">Reference proteome</keyword>
<evidence type="ECO:0000259" key="4">
    <source>
        <dbReference type="Pfam" id="PF21546"/>
    </source>
</evidence>
<name>A0A4Q7LQ78_9BURK</name>
<dbReference type="Pfam" id="PF21546">
    <property type="entry name" value="FGGY_C_2"/>
    <property type="match status" value="1"/>
</dbReference>
<comment type="similarity">
    <text evidence="1">Belongs to the FGGY kinase family.</text>
</comment>
<dbReference type="InterPro" id="IPR049382">
    <property type="entry name" value="FGGY_C_2"/>
</dbReference>
<proteinExistence type="inferred from homology"/>
<keyword evidence="3 5" id="KW-0418">Kinase</keyword>
<gene>
    <name evidence="5" type="ORF">EV685_1533</name>
</gene>
<dbReference type="AlphaFoldDB" id="A0A4Q7LQ78"/>
<sequence>MAGHDDLTLVLDIGKSNAKLLLIDADGHVRERHVRANASTPAAVDGPGYTALGVAALQAWLLDAVPTLADRAGVRRISITTHGAAFCGIDEAGLVLPPMDYEWDGYGDLHTRHAALVDAYADSGSPRLPQGLNAGIQLHWLLEHHPAACARVRHWLAWPQYWAWWFSAVAASERSSLGCHTDLWRPADDRPSDWAVHSGLAARFAPMRWAWDVLGPVRPALAARLGLPADVQVHVGSHDSNACLARYLGSQPDATVVSTGTWCVLMAPGAPTERLDPAHDQLVNVAADGRPVATARYMGGREFATICGDADPHWADETALAEVLAQGWLALPAYAESGGPYAGRTPQLLRHGHVVEAGVACVPAALRPALAALYCAQLTAELVTQLDAGGAARPLVLEGPLAGNAAWLRALAGLCPGRVLLRPDDDLEGTARGAWLLTRPLQGLTPSTAGRLLPLHPQGPDAALQASLDLALQARQQDWRAALA</sequence>
<dbReference type="InterPro" id="IPR043129">
    <property type="entry name" value="ATPase_NBD"/>
</dbReference>
<accession>A0A4Q7LQ78</accession>